<feature type="region of interest" description="Disordered" evidence="3">
    <location>
        <begin position="282"/>
        <end position="319"/>
    </location>
</feature>
<dbReference type="PROSITE" id="PS50994">
    <property type="entry name" value="INTEGRASE"/>
    <property type="match status" value="1"/>
</dbReference>
<dbReference type="GO" id="GO:0015074">
    <property type="term" value="P:DNA integration"/>
    <property type="evidence" value="ECO:0007669"/>
    <property type="project" value="InterPro"/>
</dbReference>
<dbReference type="SUPFAM" id="SSF56672">
    <property type="entry name" value="DNA/RNA polymerases"/>
    <property type="match status" value="1"/>
</dbReference>
<dbReference type="InterPro" id="IPR057670">
    <property type="entry name" value="SH3_retrovirus"/>
</dbReference>
<evidence type="ECO:0000256" key="1">
    <source>
        <dbReference type="ARBA" id="ARBA00022723"/>
    </source>
</evidence>
<dbReference type="InterPro" id="IPR013103">
    <property type="entry name" value="RVT_2"/>
</dbReference>
<evidence type="ECO:0000313" key="6">
    <source>
        <dbReference type="Proteomes" id="UP000596661"/>
    </source>
</evidence>
<dbReference type="InterPro" id="IPR036397">
    <property type="entry name" value="RNaseH_sf"/>
</dbReference>
<protein>
    <recommendedName>
        <fullName evidence="4">Integrase catalytic domain-containing protein</fullName>
    </recommendedName>
</protein>
<dbReference type="Proteomes" id="UP000596661">
    <property type="component" value="Chromosome 8"/>
</dbReference>
<dbReference type="Pfam" id="PF00665">
    <property type="entry name" value="rve"/>
    <property type="match status" value="1"/>
</dbReference>
<dbReference type="PANTHER" id="PTHR42648">
    <property type="entry name" value="TRANSPOSASE, PUTATIVE-RELATED"/>
    <property type="match status" value="1"/>
</dbReference>
<dbReference type="Pfam" id="PF25597">
    <property type="entry name" value="SH3_retrovirus"/>
    <property type="match status" value="1"/>
</dbReference>
<keyword evidence="2" id="KW-0378">Hydrolase</keyword>
<feature type="compositionally biased region" description="Polar residues" evidence="3">
    <location>
        <begin position="282"/>
        <end position="307"/>
    </location>
</feature>
<dbReference type="GO" id="GO:0016787">
    <property type="term" value="F:hydrolase activity"/>
    <property type="evidence" value="ECO:0007669"/>
    <property type="project" value="UniProtKB-KW"/>
</dbReference>
<keyword evidence="1" id="KW-0479">Metal-binding</keyword>
<evidence type="ECO:0000256" key="3">
    <source>
        <dbReference type="SAM" id="MobiDB-lite"/>
    </source>
</evidence>
<dbReference type="SUPFAM" id="SSF53098">
    <property type="entry name" value="Ribonuclease H-like"/>
    <property type="match status" value="1"/>
</dbReference>
<dbReference type="EMBL" id="UZAU01000717">
    <property type="status" value="NOT_ANNOTATED_CDS"/>
    <property type="molecule type" value="Genomic_DNA"/>
</dbReference>
<organism evidence="5 6">
    <name type="scientific">Cannabis sativa</name>
    <name type="common">Hemp</name>
    <name type="synonym">Marijuana</name>
    <dbReference type="NCBI Taxonomy" id="3483"/>
    <lineage>
        <taxon>Eukaryota</taxon>
        <taxon>Viridiplantae</taxon>
        <taxon>Streptophyta</taxon>
        <taxon>Embryophyta</taxon>
        <taxon>Tracheophyta</taxon>
        <taxon>Spermatophyta</taxon>
        <taxon>Magnoliopsida</taxon>
        <taxon>eudicotyledons</taxon>
        <taxon>Gunneridae</taxon>
        <taxon>Pentapetalae</taxon>
        <taxon>rosids</taxon>
        <taxon>fabids</taxon>
        <taxon>Rosales</taxon>
        <taxon>Cannabaceae</taxon>
        <taxon>Cannabis</taxon>
    </lineage>
</organism>
<evidence type="ECO:0000259" key="4">
    <source>
        <dbReference type="PROSITE" id="PS50994"/>
    </source>
</evidence>
<name>A0A803Q9W1_CANSA</name>
<dbReference type="Pfam" id="PF07727">
    <property type="entry name" value="RVT_2"/>
    <property type="match status" value="1"/>
</dbReference>
<dbReference type="AlphaFoldDB" id="A0A803Q9W1"/>
<dbReference type="InterPro" id="IPR012337">
    <property type="entry name" value="RNaseH-like_sf"/>
</dbReference>
<dbReference type="OMA" id="IVETCIT"/>
<reference evidence="5" key="1">
    <citation type="submission" date="2018-11" db="EMBL/GenBank/DDBJ databases">
        <authorList>
            <person name="Grassa J C."/>
        </authorList>
    </citation>
    <scope>NUCLEOTIDE SEQUENCE [LARGE SCALE GENOMIC DNA]</scope>
</reference>
<dbReference type="GO" id="GO:0046872">
    <property type="term" value="F:metal ion binding"/>
    <property type="evidence" value="ECO:0007669"/>
    <property type="project" value="UniProtKB-KW"/>
</dbReference>
<dbReference type="InterPro" id="IPR039537">
    <property type="entry name" value="Retrotran_Ty1/copia-like"/>
</dbReference>
<sequence>MARRFNMVSEQFPPLNANMATLGGAGNSNNANGQNASQAAQPRGQIHQDPVYFNHSISIRLNDHNFLLWKQQVLAAIKGNRLLKFIKETPPAEFLTAEDRAMNRVNQAFVDWEVQDQLLVSWLLSSMTESLLTRMVGCNSAQQIWSTLEKHFTLQVSSKILEFRTKLQNLRKGTLSLNDYLLKVKQTVDLLASVGEVLSDRDHVAAIFKGLPSEYDTFVISTNTRTEQYTVGEIEALLLASESRIEKSGKEIDLSANLVSNDPDSLMEANLAWRRFRQQFGRGNSQYSNTPSQNNQSGSRYFTRGDNNSGGRGNFYANQFPNQGVRSGMNMNNKVQCQLCLRLGHTAMDCFYRFDKSFSGLQTGSSSQSPQGAGSLKSQQTQANLTTNSASCDSSWYPDSGATNHCTPQAQNLANCYDYEGHDQMLGHPSEKIVQTVLKDCNIPAMNKDFQFSICAACCLGKIHKFPFPKASQTVISEPLQLVVSDLWGPSHTPSFNGYKYYIHFVDAYSRFTWIYLLKHKSDALKTFQHFKAEAELQLGKSIKTLQTDWGGEFRSFTNFLAENGIHHRHPCPTTHQQNGLAERKHRHIVENGLALLAQASLPLKFWDEAFRTAVYLHNRLPTPLLQLKSPLETLFHTKPDYTSFKTFGCKCYPNIRPYNKHKLEFRSSPCTFMGYSLNHKGYKCLDSNGRLYISRDVIFDEFSFPYESASKHSSPPPSHITPCTLSGIIPKCSHYKEPYTMNDLLYQGEPPAVPTVSNNVQVLQHVLILLVSKIDLDPSRGQVPSFSTSPSPGIPHTQEAAVQTGVPIISSSTTTTLPTVIADTRSPPACSSPAALPLVAGCLNAPALSHGWNIRQLDVNNAFLNGELQEEVYMQQPPGFEIPGQEHLVCKLNKALYGLKQAPQAWFDKLHQCLLSFGFVSSKSDHSLFINHSETSTTLVLVYVDDILITGSDLAMVDNLVAALNTRFSLRDLGPLKSIVGALQYITITRPELSFSVNKVCQFMQQPLSTHWQAVKRILREKVLQKLIQIKHVAAFDQIADGFTKEISSQRFSVFRDKLTIGTSPIMSLRGGVKDSNEDPNDS</sequence>
<dbReference type="PANTHER" id="PTHR42648:SF26">
    <property type="entry name" value="INTEGRASE CATALYTIC DOMAIN-CONTAINING PROTEIN"/>
    <property type="match status" value="1"/>
</dbReference>
<dbReference type="InterPro" id="IPR043502">
    <property type="entry name" value="DNA/RNA_pol_sf"/>
</dbReference>
<dbReference type="GO" id="GO:0003676">
    <property type="term" value="F:nucleic acid binding"/>
    <property type="evidence" value="ECO:0007669"/>
    <property type="project" value="InterPro"/>
</dbReference>
<feature type="region of interest" description="Disordered" evidence="3">
    <location>
        <begin position="21"/>
        <end position="44"/>
    </location>
</feature>
<keyword evidence="6" id="KW-1185">Reference proteome</keyword>
<dbReference type="Pfam" id="PF14223">
    <property type="entry name" value="Retrotran_gag_2"/>
    <property type="match status" value="1"/>
</dbReference>
<reference evidence="5" key="2">
    <citation type="submission" date="2021-03" db="UniProtKB">
        <authorList>
            <consortium name="EnsemblPlants"/>
        </authorList>
    </citation>
    <scope>IDENTIFICATION</scope>
</reference>
<dbReference type="InterPro" id="IPR001584">
    <property type="entry name" value="Integrase_cat-core"/>
</dbReference>
<feature type="compositionally biased region" description="Low complexity" evidence="3">
    <location>
        <begin position="27"/>
        <end position="41"/>
    </location>
</feature>
<proteinExistence type="predicted"/>
<feature type="domain" description="Integrase catalytic" evidence="4">
    <location>
        <begin position="475"/>
        <end position="639"/>
    </location>
</feature>
<accession>A0A803Q9W1</accession>
<dbReference type="EnsemblPlants" id="evm.model.08.1814">
    <property type="protein sequence ID" value="cds.evm.model.08.1814"/>
    <property type="gene ID" value="evm.TU.08.1814"/>
</dbReference>
<evidence type="ECO:0000256" key="2">
    <source>
        <dbReference type="ARBA" id="ARBA00022801"/>
    </source>
</evidence>
<evidence type="ECO:0000313" key="5">
    <source>
        <dbReference type="EnsemblPlants" id="cds.evm.model.08.1814"/>
    </source>
</evidence>
<dbReference type="Gramene" id="evm.model.08.1814">
    <property type="protein sequence ID" value="cds.evm.model.08.1814"/>
    <property type="gene ID" value="evm.TU.08.1814"/>
</dbReference>
<dbReference type="Gene3D" id="3.30.420.10">
    <property type="entry name" value="Ribonuclease H-like superfamily/Ribonuclease H"/>
    <property type="match status" value="1"/>
</dbReference>